<comment type="caution">
    <text evidence="1">The sequence shown here is derived from an EMBL/GenBank/DDBJ whole genome shotgun (WGS) entry which is preliminary data.</text>
</comment>
<organism evidence="1">
    <name type="scientific">hydrocarbon metagenome</name>
    <dbReference type="NCBI Taxonomy" id="938273"/>
    <lineage>
        <taxon>unclassified sequences</taxon>
        <taxon>metagenomes</taxon>
        <taxon>ecological metagenomes</taxon>
    </lineage>
</organism>
<dbReference type="PROSITE" id="PS51257">
    <property type="entry name" value="PROKAR_LIPOPROTEIN"/>
    <property type="match status" value="1"/>
</dbReference>
<name>A0A0W8G170_9ZZZZ</name>
<accession>A0A0W8G170</accession>
<evidence type="ECO:0000313" key="1">
    <source>
        <dbReference type="EMBL" id="KUG26770.1"/>
    </source>
</evidence>
<protein>
    <recommendedName>
        <fullName evidence="2">Lipoprotein</fullName>
    </recommendedName>
</protein>
<reference evidence="1" key="1">
    <citation type="journal article" date="2015" name="Proc. Natl. Acad. Sci. U.S.A.">
        <title>Networks of energetic and metabolic interactions define dynamics in microbial communities.</title>
        <authorList>
            <person name="Embree M."/>
            <person name="Liu J.K."/>
            <person name="Al-Bassam M.M."/>
            <person name="Zengler K."/>
        </authorList>
    </citation>
    <scope>NUCLEOTIDE SEQUENCE</scope>
</reference>
<dbReference type="EMBL" id="LNQE01000408">
    <property type="protein sequence ID" value="KUG26770.1"/>
    <property type="molecule type" value="Genomic_DNA"/>
</dbReference>
<evidence type="ECO:0008006" key="2">
    <source>
        <dbReference type="Google" id="ProtNLM"/>
    </source>
</evidence>
<dbReference type="AlphaFoldDB" id="A0A0W8G170"/>
<sequence length="439" mass="47676">MKKQMKLVLYIVFTSLLLISCSDDSDSNPVDDNGGKKAVVKGRVTDNDGYGNGLNKLSAGIEGASVTTAEIQSNGTLSTTSEANVQTNTNGEFAVNTSSTGKSNVVVVATKGTSEWKALISSSITAASDNYCPPLNNETIAEVDVYSEVVADNKAQIVGYHDVAFHVSSQIAAKIRSNIVTKTEVKNAIVSKVEARAAAFMNTHYGYSNAQYEEAKKVDEDSQKEFERDLYFSNDNEASYRAVWEKYFNARVSGYSNTSIAMTHYAQSEEISGKAMLKFNSNIESESMFELAKRNAYLKAKLIARAMIEEHDKAGGDQQHRQNVEEENNNLLLAIRNSSSISGINQAYVNYRSAIKANVKSSFNTIATSLTIIEAAIETTIKTSLDASVAAAANIQSLISAYTTFYAGVHTTVNGELNLPNSAQVEAIANMYALMYMHN</sequence>
<proteinExistence type="predicted"/>
<gene>
    <name evidence="1" type="ORF">ASZ90_003384</name>
</gene>